<evidence type="ECO:0000256" key="1">
    <source>
        <dbReference type="ARBA" id="ARBA00001947"/>
    </source>
</evidence>
<reference evidence="7 8" key="1">
    <citation type="submission" date="2018-03" db="EMBL/GenBank/DDBJ databases">
        <title>Arenimonas caeni sp. nov., isolated from activated sludge.</title>
        <authorList>
            <person name="Liu H."/>
        </authorList>
    </citation>
    <scope>NUCLEOTIDE SEQUENCE [LARGE SCALE GENOMIC DNA]</scope>
    <source>
        <strain evidence="8">z29</strain>
    </source>
</reference>
<dbReference type="InterPro" id="IPR011249">
    <property type="entry name" value="Metalloenz_LuxS/M16"/>
</dbReference>
<evidence type="ECO:0000256" key="4">
    <source>
        <dbReference type="SAM" id="MobiDB-lite"/>
    </source>
</evidence>
<dbReference type="PROSITE" id="PS00143">
    <property type="entry name" value="INSULINASE"/>
    <property type="match status" value="1"/>
</dbReference>
<dbReference type="InterPro" id="IPR007863">
    <property type="entry name" value="Peptidase_M16_C"/>
</dbReference>
<feature type="domain" description="Peptidase M16 C-terminal" evidence="6">
    <location>
        <begin position="694"/>
        <end position="872"/>
    </location>
</feature>
<dbReference type="Pfam" id="PF05193">
    <property type="entry name" value="Peptidase_M16_C"/>
    <property type="match status" value="2"/>
</dbReference>
<feature type="domain" description="Peptidase M16 N-terminal" evidence="5">
    <location>
        <begin position="89"/>
        <end position="231"/>
    </location>
</feature>
<evidence type="ECO:0000259" key="5">
    <source>
        <dbReference type="Pfam" id="PF00675"/>
    </source>
</evidence>
<dbReference type="PANTHER" id="PTHR11851">
    <property type="entry name" value="METALLOPROTEASE"/>
    <property type="match status" value="1"/>
</dbReference>
<comment type="cofactor">
    <cofactor evidence="1">
        <name>Zn(2+)</name>
        <dbReference type="ChEBI" id="CHEBI:29105"/>
    </cofactor>
</comment>
<sequence length="941" mass="101862">MGRRTPTSAGVGLAGIARHPPGSARRGSFPGDPMTTNVAARWLGACLLAVALAFPAQALTLPEGVSEVASVEGITEYRLANGLRVLVFPDVTKPTVTVNLTYLVGSRHEGYGETGMAHLLEHLLFKGTPTNDDIPGEMRRRGISYNATTWLDRTNYFGSFAAGEDNLDWLLALEADRMVNSHVARADLDSEMTVVRNEMERGETEPTRVLMSRLGSTAYLWHNYGNSTIGARADVENMPIEALQAFYKRYYRPDNATLLVAGRVEPADVLARVAKHFGPIARPASPLPRTYTLEPIQDGEREITVRRVGETRLVALGYHIPASAHPDTAALQVLGQVLGDTPSGRLHKSLVEPGVAVGVSAGPRLLAEPGQFLSMAMVPVDGDPEVTAAALIEGVEKAADTAFTEAEVERARNRLLKAIELLFNDANRTAMSLSEAIAAGDWRLFFLHRDRIAEVTVADVERVSRHYFKPANRTLARFVPTESPDRAEIPAAPDVAQLLEGYKGREAVAAGEAFDPSPANIDARTQTTTLSNGTEVALLPKQTRGETITLALQFRFGDIEDVTGRDVAGGLVPSMLMRGTGNLDRDQISQRLDALKSRIGIGGGSRSVNVAATTTREHLPGLVALLAEVLKSPAFPADEFEQLRGQAITGLEAGRNQPQSVAGRALRRHFSPWPKGHPWYASTLDEAIADMQGVTLEQLRAFHAEFYGAGFGEISLVGDFEADEARALLEMHFGDWTTTKPYVHVADPANPPDALVRDFKTPDQANAAVYRRAELPVSEDHPDYAALVVANNILGGGGMKSRLGDRVRQTEGLSYSVGSSFSADVLDPHATLSLYAIAAPENVAKVRKAFDEELARFFDEGVTEAELKDAVDGILKSRVMSRADDGNLASLLRSNLEYDRSLAWSAELEARYAALTKADVDRAIREHFASAGFSDFAAGDF</sequence>
<dbReference type="GO" id="GO:0004222">
    <property type="term" value="F:metalloendopeptidase activity"/>
    <property type="evidence" value="ECO:0007669"/>
    <property type="project" value="InterPro"/>
</dbReference>
<protein>
    <submittedName>
        <fullName evidence="7">Insulinase family protein</fullName>
    </submittedName>
</protein>
<gene>
    <name evidence="7" type="ORF">C6N40_06975</name>
</gene>
<dbReference type="PANTHER" id="PTHR11851:SF49">
    <property type="entry name" value="MITOCHONDRIAL-PROCESSING PEPTIDASE SUBUNIT ALPHA"/>
    <property type="match status" value="1"/>
</dbReference>
<dbReference type="InterPro" id="IPR011765">
    <property type="entry name" value="Pept_M16_N"/>
</dbReference>
<dbReference type="SUPFAM" id="SSF63411">
    <property type="entry name" value="LuxS/MPP-like metallohydrolase"/>
    <property type="match status" value="4"/>
</dbReference>
<dbReference type="Gene3D" id="3.30.830.10">
    <property type="entry name" value="Metalloenzyme, LuxS/M16 peptidase-like"/>
    <property type="match status" value="4"/>
</dbReference>
<dbReference type="GO" id="GO:0006508">
    <property type="term" value="P:proteolysis"/>
    <property type="evidence" value="ECO:0007669"/>
    <property type="project" value="InterPro"/>
</dbReference>
<feature type="domain" description="Peptidase M16 C-terminal" evidence="6">
    <location>
        <begin position="240"/>
        <end position="415"/>
    </location>
</feature>
<organism evidence="7 8">
    <name type="scientific">Arenimonas caeni</name>
    <dbReference type="NCBI Taxonomy" id="2058085"/>
    <lineage>
        <taxon>Bacteria</taxon>
        <taxon>Pseudomonadati</taxon>
        <taxon>Pseudomonadota</taxon>
        <taxon>Gammaproteobacteria</taxon>
        <taxon>Lysobacterales</taxon>
        <taxon>Lysobacteraceae</taxon>
        <taxon>Arenimonas</taxon>
    </lineage>
</organism>
<accession>A0A2P6M962</accession>
<dbReference type="EMBL" id="PVLF01000007">
    <property type="protein sequence ID" value="PRH82523.1"/>
    <property type="molecule type" value="Genomic_DNA"/>
</dbReference>
<comment type="caution">
    <text evidence="7">The sequence shown here is derived from an EMBL/GenBank/DDBJ whole genome shotgun (WGS) entry which is preliminary data.</text>
</comment>
<evidence type="ECO:0000256" key="3">
    <source>
        <dbReference type="RuleBase" id="RU004447"/>
    </source>
</evidence>
<dbReference type="AlphaFoldDB" id="A0A2P6M962"/>
<dbReference type="InterPro" id="IPR001431">
    <property type="entry name" value="Pept_M16_Zn_BS"/>
</dbReference>
<name>A0A2P6M962_9GAMM</name>
<dbReference type="GO" id="GO:0046872">
    <property type="term" value="F:metal ion binding"/>
    <property type="evidence" value="ECO:0007669"/>
    <property type="project" value="InterPro"/>
</dbReference>
<keyword evidence="8" id="KW-1185">Reference proteome</keyword>
<evidence type="ECO:0000313" key="8">
    <source>
        <dbReference type="Proteomes" id="UP000241736"/>
    </source>
</evidence>
<comment type="similarity">
    <text evidence="2 3">Belongs to the peptidase M16 family.</text>
</comment>
<proteinExistence type="inferred from homology"/>
<dbReference type="Pfam" id="PF00675">
    <property type="entry name" value="Peptidase_M16"/>
    <property type="match status" value="1"/>
</dbReference>
<evidence type="ECO:0000313" key="7">
    <source>
        <dbReference type="EMBL" id="PRH82523.1"/>
    </source>
</evidence>
<dbReference type="InterPro" id="IPR050361">
    <property type="entry name" value="MPP/UQCRC_Complex"/>
</dbReference>
<dbReference type="OrthoDB" id="9811314at2"/>
<evidence type="ECO:0000256" key="2">
    <source>
        <dbReference type="ARBA" id="ARBA00007261"/>
    </source>
</evidence>
<dbReference type="Proteomes" id="UP000241736">
    <property type="component" value="Unassembled WGS sequence"/>
</dbReference>
<evidence type="ECO:0000259" key="6">
    <source>
        <dbReference type="Pfam" id="PF05193"/>
    </source>
</evidence>
<feature type="region of interest" description="Disordered" evidence="4">
    <location>
        <begin position="1"/>
        <end position="31"/>
    </location>
</feature>